<gene>
    <name evidence="6" type="ORF">QJ522_15185</name>
</gene>
<evidence type="ECO:0000256" key="1">
    <source>
        <dbReference type="ARBA" id="ARBA00022670"/>
    </source>
</evidence>
<dbReference type="SMART" id="SM00560">
    <property type="entry name" value="LamGL"/>
    <property type="match status" value="1"/>
</dbReference>
<dbReference type="AlphaFoldDB" id="A0AAW6U1M7"/>
<dbReference type="GO" id="GO:0008233">
    <property type="term" value="F:peptidase activity"/>
    <property type="evidence" value="ECO:0007669"/>
    <property type="project" value="UniProtKB-KW"/>
</dbReference>
<dbReference type="RefSeq" id="WP_349245813.1">
    <property type="nucleotide sequence ID" value="NZ_JASCXX010000019.1"/>
</dbReference>
<dbReference type="InterPro" id="IPR006558">
    <property type="entry name" value="LamG-like"/>
</dbReference>
<dbReference type="Pfam" id="PF04151">
    <property type="entry name" value="PPC"/>
    <property type="match status" value="7"/>
</dbReference>
<keyword evidence="1" id="KW-0645">Protease</keyword>
<protein>
    <submittedName>
        <fullName evidence="6">Pre-peptidase C-terminal domain-containing protein</fullName>
    </submittedName>
</protein>
<evidence type="ECO:0000313" key="6">
    <source>
        <dbReference type="EMBL" id="MDI6450404.1"/>
    </source>
</evidence>
<organism evidence="6 7">
    <name type="scientific">Anaerobaca lacustris</name>
    <dbReference type="NCBI Taxonomy" id="3044600"/>
    <lineage>
        <taxon>Bacteria</taxon>
        <taxon>Pseudomonadati</taxon>
        <taxon>Planctomycetota</taxon>
        <taxon>Phycisphaerae</taxon>
        <taxon>Sedimentisphaerales</taxon>
        <taxon>Anaerobacaceae</taxon>
        <taxon>Anaerobaca</taxon>
    </lineage>
</organism>
<dbReference type="FunFam" id="2.60.120.380:FF:000013">
    <property type="entry name" value="Alkaline serine protease"/>
    <property type="match status" value="1"/>
</dbReference>
<sequence>MNGLSESRPRGVVAPLAVLFLLASVAYGVPVNLSNGVPVTGLSGAAGSEQFYMIVVPSGQDDLVISISGGTGDCDLYVRRNALPTTTTYDYRPYKVGNNETVTVANPAAGTWYIMLRGYATYAGMTLVASHSASVTVVPLTNGAALTGLSDATGGEKFYKIEVPSGQTKLEITISGGTGDCDLYVKRGALPTTSSYDHRPFLFGNNESVTVDNPAAGTWYIMLRAYNAYSGLTLLASHTGGVGTILSNGVPVTGISGASGSERIYRIDVPAGQTNLEIKISGGTGDCDLYVKFGAQPTMSDYDYRPFLSGNDETVSVGSPAGGTWFIMLRGYSAYSGVTLVASYGDVITLGNNVPVHNISGTVGSERVYKIDVPSGQSVLEIKISGGTGNCDLYVRRGAKPTTSSWDYRPYLSGNNETVTINNPQGGTWYIMLRARTAYSGVTLNAYYWFTGTVTLLDNGVPVTGIAGAAGSERFYRIMVPSGQAKLEISISGGTGDADLYVKRGAVPTITDYDHRPYLIGNNETVTVNNPTSGNWLIMIRGYQAYTGVTLVATFGTGTIPDPDPVIALSNGVPVTGLTGATGSEVYYKIDVPAGQASLEIKTSGGTGDVDMYVRRGSKPTTTEWDHRPYLIGNNETVTINNPTAGTYFIMLRAYQAYTGVTLVATYVPVADPVIMLDNGVPVSGLSGAAGSETFYAIAVPAGQDFLSIAISGGTGDCDLYVKRGAKPTTTSWDYRPYLIGNNESVEIANPAAATWYIMLRAYQAYAGMTLVATYGTTKVGNDFTADPDCVALWRFESGQLLVDSIGSNTLGTSGTPSANTADYKEGEASGDTQNGYFRIDDADLDSGFPLKSGVATPQFSVAFWMKARAGSSQATGAGMFTKGAETGPYTHSFAIGLYEPGGAGTGTIALNVGISDGTNQYKYYANLTKSIQRNQWYHLTVTYQETSPTDGTLKLYVYDPSDETIMTWTKASAKVPVFDGPLALGIVRWNASRFDGLMDEVVVFKDVLTSTEVHQIRQGNYGKP</sequence>
<keyword evidence="7" id="KW-1185">Reference proteome</keyword>
<dbReference type="Proteomes" id="UP001431776">
    <property type="component" value="Unassembled WGS sequence"/>
</dbReference>
<keyword evidence="3" id="KW-0378">Hydrolase</keyword>
<dbReference type="GO" id="GO:0006508">
    <property type="term" value="P:proteolysis"/>
    <property type="evidence" value="ECO:0007669"/>
    <property type="project" value="UniProtKB-KW"/>
</dbReference>
<evidence type="ECO:0000259" key="5">
    <source>
        <dbReference type="SMART" id="SM00560"/>
    </source>
</evidence>
<keyword evidence="4" id="KW-1015">Disulfide bond</keyword>
<evidence type="ECO:0000256" key="3">
    <source>
        <dbReference type="ARBA" id="ARBA00022801"/>
    </source>
</evidence>
<evidence type="ECO:0000256" key="4">
    <source>
        <dbReference type="ARBA" id="ARBA00023157"/>
    </source>
</evidence>
<feature type="domain" description="LamG-like jellyroll fold" evidence="5">
    <location>
        <begin position="858"/>
        <end position="1012"/>
    </location>
</feature>
<reference evidence="6" key="1">
    <citation type="submission" date="2023-05" db="EMBL/GenBank/DDBJ databases">
        <title>Anaerotaeda fermentans gen. nov., sp. nov., a novel anaerobic planctomycete of the new family within the order Sedimentisphaerales isolated from Taman Peninsula, Russia.</title>
        <authorList>
            <person name="Khomyakova M.A."/>
            <person name="Merkel A.Y."/>
            <person name="Slobodkin A.I."/>
        </authorList>
    </citation>
    <scope>NUCLEOTIDE SEQUENCE</scope>
    <source>
        <strain evidence="6">M17dextr</strain>
    </source>
</reference>
<comment type="caution">
    <text evidence="6">The sequence shown here is derived from an EMBL/GenBank/DDBJ whole genome shotgun (WGS) entry which is preliminary data.</text>
</comment>
<evidence type="ECO:0000313" key="7">
    <source>
        <dbReference type="Proteomes" id="UP001431776"/>
    </source>
</evidence>
<dbReference type="InterPro" id="IPR013320">
    <property type="entry name" value="ConA-like_dom_sf"/>
</dbReference>
<keyword evidence="2" id="KW-0732">Signal</keyword>
<evidence type="ECO:0000256" key="2">
    <source>
        <dbReference type="ARBA" id="ARBA00022729"/>
    </source>
</evidence>
<dbReference type="Pfam" id="PF13385">
    <property type="entry name" value="Laminin_G_3"/>
    <property type="match status" value="1"/>
</dbReference>
<dbReference type="EMBL" id="JASCXX010000019">
    <property type="protein sequence ID" value="MDI6450404.1"/>
    <property type="molecule type" value="Genomic_DNA"/>
</dbReference>
<proteinExistence type="predicted"/>
<accession>A0AAW6U1M7</accession>
<dbReference type="Gene3D" id="2.60.120.200">
    <property type="match status" value="1"/>
</dbReference>
<dbReference type="SUPFAM" id="SSF49899">
    <property type="entry name" value="Concanavalin A-like lectins/glucanases"/>
    <property type="match status" value="1"/>
</dbReference>
<dbReference type="InterPro" id="IPR007280">
    <property type="entry name" value="Peptidase_C_arc/bac"/>
</dbReference>
<name>A0AAW6U1M7_9BACT</name>
<dbReference type="Gene3D" id="2.60.120.380">
    <property type="match status" value="7"/>
</dbReference>